<sequence length="102" mass="11841">MCRRPALQALQDCSWTPMHEVLEVARCTKKYIPTKFDWINIWKVNTTVPEPFLLRDRAHNPAEKGQPSGNVSMKGCRWSTSCGDDSCWSKHDSLYAQIRTWQ</sequence>
<comment type="caution">
    <text evidence="1">The sequence shown here is derived from an EMBL/GenBank/DDBJ whole genome shotgun (WGS) entry which is preliminary data.</text>
</comment>
<reference evidence="1 2" key="1">
    <citation type="submission" date="2021-06" db="EMBL/GenBank/DDBJ databases">
        <authorList>
            <person name="Palmer J.M."/>
        </authorList>
    </citation>
    <scope>NUCLEOTIDE SEQUENCE [LARGE SCALE GENOMIC DNA]</scope>
    <source>
        <strain evidence="2">if_2019</strain>
        <tissue evidence="1">Muscle</tissue>
    </source>
</reference>
<proteinExistence type="predicted"/>
<dbReference type="Proteomes" id="UP001482620">
    <property type="component" value="Unassembled WGS sequence"/>
</dbReference>
<protein>
    <submittedName>
        <fullName evidence="1">Uncharacterized protein</fullName>
    </submittedName>
</protein>
<evidence type="ECO:0000313" key="2">
    <source>
        <dbReference type="Proteomes" id="UP001482620"/>
    </source>
</evidence>
<gene>
    <name evidence="1" type="ORF">ILYODFUR_006494</name>
</gene>
<accession>A0ABV0SWX7</accession>
<organism evidence="1 2">
    <name type="scientific">Ilyodon furcidens</name>
    <name type="common">goldbreast splitfin</name>
    <dbReference type="NCBI Taxonomy" id="33524"/>
    <lineage>
        <taxon>Eukaryota</taxon>
        <taxon>Metazoa</taxon>
        <taxon>Chordata</taxon>
        <taxon>Craniata</taxon>
        <taxon>Vertebrata</taxon>
        <taxon>Euteleostomi</taxon>
        <taxon>Actinopterygii</taxon>
        <taxon>Neopterygii</taxon>
        <taxon>Teleostei</taxon>
        <taxon>Neoteleostei</taxon>
        <taxon>Acanthomorphata</taxon>
        <taxon>Ovalentaria</taxon>
        <taxon>Atherinomorphae</taxon>
        <taxon>Cyprinodontiformes</taxon>
        <taxon>Goodeidae</taxon>
        <taxon>Ilyodon</taxon>
    </lineage>
</organism>
<evidence type="ECO:0000313" key="1">
    <source>
        <dbReference type="EMBL" id="MEQ2224346.1"/>
    </source>
</evidence>
<dbReference type="EMBL" id="JAHRIQ010011985">
    <property type="protein sequence ID" value="MEQ2224346.1"/>
    <property type="molecule type" value="Genomic_DNA"/>
</dbReference>
<name>A0ABV0SWX7_9TELE</name>
<keyword evidence="2" id="KW-1185">Reference proteome</keyword>